<dbReference type="SUPFAM" id="SSF46785">
    <property type="entry name" value="Winged helix' DNA-binding domain"/>
    <property type="match status" value="1"/>
</dbReference>
<feature type="domain" description="HTH deoR-type" evidence="5">
    <location>
        <begin position="9"/>
        <end position="64"/>
    </location>
</feature>
<dbReference type="Pfam" id="PF25583">
    <property type="entry name" value="WCX"/>
    <property type="match status" value="1"/>
</dbReference>
<dbReference type="InterPro" id="IPR013196">
    <property type="entry name" value="HTH_11"/>
</dbReference>
<dbReference type="Proteomes" id="UP000239241">
    <property type="component" value="Unassembled WGS sequence"/>
</dbReference>
<dbReference type="InterPro" id="IPR018356">
    <property type="entry name" value="Tscrpt_reg_HTH_DeoR_CS"/>
</dbReference>
<dbReference type="InterPro" id="IPR001034">
    <property type="entry name" value="DeoR_HTH"/>
</dbReference>
<sequence length="344" mass="37558">MSTGSSALTSRRLLALLSLLQSPREWPGPVLAARLETTPRTIRRDVERLRELGYAIDTTRGPQGGYRLGAGSELPPLLLDDEQAMAVAIALRTAETTGTALEEAALRALRTVTRLMPDHLSTRVGRLEVEAATDRARGVAVRVDPEALLRIGDAIQRREEIRFDRRAEPGAPEADAEPRPPRRLEPHHLVLRAGRWYVVGFSAEHDDWRVHRVDRMDLRLHGGRRFTRRTVPGGDAAAFLEARFRGSTAADGGWPCVGTVVLDLPAAEVRPFAGDGTVEDLGSGRCRYRSGSWSWHALAAQLGRFGADLEVVDPPELRDACRELAERYARAAVAPPAAGSVATG</sequence>
<dbReference type="PANTHER" id="PTHR34580:SF3">
    <property type="entry name" value="PROTEIN PAFB"/>
    <property type="match status" value="1"/>
</dbReference>
<name>A0A2S5VUS5_9MICO</name>
<accession>A0A2S5VUS5</accession>
<dbReference type="GO" id="GO:0003700">
    <property type="term" value="F:DNA-binding transcription factor activity"/>
    <property type="evidence" value="ECO:0007669"/>
    <property type="project" value="InterPro"/>
</dbReference>
<dbReference type="RefSeq" id="WP_104289985.1">
    <property type="nucleotide sequence ID" value="NZ_PSXY01000008.1"/>
</dbReference>
<keyword evidence="3" id="KW-0804">Transcription</keyword>
<organism evidence="6 7">
    <name type="scientific">Clavibacter michiganensis</name>
    <dbReference type="NCBI Taxonomy" id="28447"/>
    <lineage>
        <taxon>Bacteria</taxon>
        <taxon>Bacillati</taxon>
        <taxon>Actinomycetota</taxon>
        <taxon>Actinomycetes</taxon>
        <taxon>Micrococcales</taxon>
        <taxon>Microbacteriaceae</taxon>
        <taxon>Clavibacter</taxon>
    </lineage>
</organism>
<dbReference type="InterPro" id="IPR026881">
    <property type="entry name" value="WYL_dom"/>
</dbReference>
<dbReference type="PROSITE" id="PS51000">
    <property type="entry name" value="HTH_DEOR_2"/>
    <property type="match status" value="1"/>
</dbReference>
<keyword evidence="1" id="KW-0805">Transcription regulation</keyword>
<dbReference type="GO" id="GO:0003677">
    <property type="term" value="F:DNA binding"/>
    <property type="evidence" value="ECO:0007669"/>
    <property type="project" value="UniProtKB-KW"/>
</dbReference>
<dbReference type="Pfam" id="PF08279">
    <property type="entry name" value="HTH_11"/>
    <property type="match status" value="1"/>
</dbReference>
<dbReference type="InterPro" id="IPR036390">
    <property type="entry name" value="WH_DNA-bd_sf"/>
</dbReference>
<dbReference type="InterPro" id="IPR057727">
    <property type="entry name" value="WCX_dom"/>
</dbReference>
<dbReference type="Pfam" id="PF13280">
    <property type="entry name" value="WYL"/>
    <property type="match status" value="1"/>
</dbReference>
<dbReference type="InterPro" id="IPR036388">
    <property type="entry name" value="WH-like_DNA-bd_sf"/>
</dbReference>
<proteinExistence type="predicted"/>
<dbReference type="AlphaFoldDB" id="A0A2S5VUS5"/>
<protein>
    <submittedName>
        <fullName evidence="6">Transcriptional regulator</fullName>
    </submittedName>
</protein>
<evidence type="ECO:0000256" key="1">
    <source>
        <dbReference type="ARBA" id="ARBA00023015"/>
    </source>
</evidence>
<dbReference type="EMBL" id="PSXY01000008">
    <property type="protein sequence ID" value="PPF68507.1"/>
    <property type="molecule type" value="Genomic_DNA"/>
</dbReference>
<evidence type="ECO:0000256" key="2">
    <source>
        <dbReference type="ARBA" id="ARBA00023125"/>
    </source>
</evidence>
<dbReference type="PROSITE" id="PS52050">
    <property type="entry name" value="WYL"/>
    <property type="match status" value="1"/>
</dbReference>
<gene>
    <name evidence="6" type="ORF">C5E16_06450</name>
</gene>
<dbReference type="InterPro" id="IPR051534">
    <property type="entry name" value="CBASS_pafABC_assoc_protein"/>
</dbReference>
<reference evidence="6 7" key="1">
    <citation type="submission" date="2018-02" db="EMBL/GenBank/DDBJ databases">
        <title>Bacteriophage NCPPB3778 and a type I-E CRISPR drive the evolution of the US Biological Select Agent, Rathayibacter toxicus.</title>
        <authorList>
            <person name="Davis E.W.II."/>
            <person name="Tabima J.F."/>
            <person name="Weisberg A.J."/>
            <person name="Lopes L.D."/>
            <person name="Wiseman M.S."/>
            <person name="Wiseman M.S."/>
            <person name="Pupko T."/>
            <person name="Belcher M.S."/>
            <person name="Sechler A.J."/>
            <person name="Tancos M.A."/>
            <person name="Schroeder B.K."/>
            <person name="Murray T.D."/>
            <person name="Luster D.G."/>
            <person name="Schneider W.L."/>
            <person name="Rogers E."/>
            <person name="Andreote F.D."/>
            <person name="Grunwald N.J."/>
            <person name="Putnam M.L."/>
            <person name="Chang J.H."/>
        </authorList>
    </citation>
    <scope>NUCLEOTIDE SEQUENCE [LARGE SCALE GENOMIC DNA]</scope>
    <source>
        <strain evidence="6 7">AY1B3</strain>
    </source>
</reference>
<comment type="caution">
    <text evidence="6">The sequence shown here is derived from an EMBL/GenBank/DDBJ whole genome shotgun (WGS) entry which is preliminary data.</text>
</comment>
<evidence type="ECO:0000313" key="6">
    <source>
        <dbReference type="EMBL" id="PPF68507.1"/>
    </source>
</evidence>
<evidence type="ECO:0000256" key="4">
    <source>
        <dbReference type="SAM" id="MobiDB-lite"/>
    </source>
</evidence>
<evidence type="ECO:0000313" key="7">
    <source>
        <dbReference type="Proteomes" id="UP000239241"/>
    </source>
</evidence>
<dbReference type="PROSITE" id="PS00894">
    <property type="entry name" value="HTH_DEOR_1"/>
    <property type="match status" value="1"/>
</dbReference>
<evidence type="ECO:0000259" key="5">
    <source>
        <dbReference type="PROSITE" id="PS51000"/>
    </source>
</evidence>
<dbReference type="Gene3D" id="1.10.10.10">
    <property type="entry name" value="Winged helix-like DNA-binding domain superfamily/Winged helix DNA-binding domain"/>
    <property type="match status" value="1"/>
</dbReference>
<evidence type="ECO:0000256" key="3">
    <source>
        <dbReference type="ARBA" id="ARBA00023163"/>
    </source>
</evidence>
<keyword evidence="2" id="KW-0238">DNA-binding</keyword>
<feature type="region of interest" description="Disordered" evidence="4">
    <location>
        <begin position="162"/>
        <end position="182"/>
    </location>
</feature>
<dbReference type="PANTHER" id="PTHR34580">
    <property type="match status" value="1"/>
</dbReference>